<keyword evidence="4" id="KW-1185">Reference proteome</keyword>
<organism evidence="1 3">
    <name type="scientific">Streptomyces griseochromogenes</name>
    <dbReference type="NCBI Taxonomy" id="68214"/>
    <lineage>
        <taxon>Bacteria</taxon>
        <taxon>Bacillati</taxon>
        <taxon>Actinomycetota</taxon>
        <taxon>Actinomycetes</taxon>
        <taxon>Kitasatosporales</taxon>
        <taxon>Streptomycetaceae</taxon>
        <taxon>Streptomyces</taxon>
    </lineage>
</organism>
<dbReference type="OrthoDB" id="3361627at2"/>
<sequence length="185" mass="19694">MLVRMIDAPDPDWSFATAREPARFSAGERNGVADVKHAMAASGTLCGIPEDHVTRYRHLFVPQGPRACPDCRRQADAAPTQPSAQERLHHLVQTAAPGDVRDDLIAGLARGARVALWLHGPTATLAQHYAGLETLTEGAEPAAEAFGAATTIGLARVEHSCWSFLVVLPEDGGRPLVARGPRNPG</sequence>
<reference evidence="1 3" key="1">
    <citation type="submission" date="2016-06" db="EMBL/GenBank/DDBJ databases">
        <title>Complete genome sequence of Streptomyces griseochromogenes ATCC 14511, the Blasticidin S producer.</title>
        <authorList>
            <person name="Wu L."/>
        </authorList>
    </citation>
    <scope>NUCLEOTIDE SEQUENCE [LARGE SCALE GENOMIC DNA]</scope>
    <source>
        <strain evidence="1 3">ATCC 14511</strain>
    </source>
</reference>
<dbReference type="RefSeq" id="WP_067305785.1">
    <property type="nucleotide sequence ID" value="NZ_CP016279.1"/>
</dbReference>
<protein>
    <submittedName>
        <fullName evidence="1">Uncharacterized protein</fullName>
    </submittedName>
</protein>
<dbReference type="AlphaFoldDB" id="A0A1B1AXU3"/>
<dbReference type="Proteomes" id="UP000092659">
    <property type="component" value="Chromosome"/>
</dbReference>
<evidence type="ECO:0000313" key="1">
    <source>
        <dbReference type="EMBL" id="ANP51406.1"/>
    </source>
</evidence>
<dbReference type="EMBL" id="CP016279">
    <property type="protein sequence ID" value="ANP51406.1"/>
    <property type="molecule type" value="Genomic_DNA"/>
</dbReference>
<dbReference type="Proteomes" id="UP001519309">
    <property type="component" value="Unassembled WGS sequence"/>
</dbReference>
<name>A0A1B1AXU3_9ACTN</name>
<evidence type="ECO:0000313" key="4">
    <source>
        <dbReference type="Proteomes" id="UP001519309"/>
    </source>
</evidence>
<dbReference type="EMBL" id="JAGGLP010000005">
    <property type="protein sequence ID" value="MBP2049857.1"/>
    <property type="molecule type" value="Genomic_DNA"/>
</dbReference>
<evidence type="ECO:0000313" key="2">
    <source>
        <dbReference type="EMBL" id="MBP2049857.1"/>
    </source>
</evidence>
<proteinExistence type="predicted"/>
<evidence type="ECO:0000313" key="3">
    <source>
        <dbReference type="Proteomes" id="UP000092659"/>
    </source>
</evidence>
<dbReference type="KEGG" id="sgs:AVL59_18905"/>
<gene>
    <name evidence="1" type="ORF">AVL59_18905</name>
    <name evidence="2" type="ORF">J2Z21_002793</name>
</gene>
<accession>A0A1B1AXU3</accession>
<reference evidence="2 4" key="2">
    <citation type="submission" date="2021-03" db="EMBL/GenBank/DDBJ databases">
        <title>Genomic Encyclopedia of Type Strains, Phase IV (KMG-IV): sequencing the most valuable type-strain genomes for metagenomic binning, comparative biology and taxonomic classification.</title>
        <authorList>
            <person name="Goeker M."/>
        </authorList>
    </citation>
    <scope>NUCLEOTIDE SEQUENCE [LARGE SCALE GENOMIC DNA]</scope>
    <source>
        <strain evidence="2 4">DSM 40499</strain>
    </source>
</reference>